<dbReference type="Proteomes" id="UP000291084">
    <property type="component" value="Chromosome 11"/>
</dbReference>
<dbReference type="Pfam" id="PF04195">
    <property type="entry name" value="Transposase_28"/>
    <property type="match status" value="1"/>
</dbReference>
<reference evidence="3 4" key="1">
    <citation type="journal article" date="2015" name="Sci. Rep.">
        <title>The power of single molecule real-time sequencing technology in the de novo assembly of a eukaryotic genome.</title>
        <authorList>
            <person name="Sakai H."/>
            <person name="Naito K."/>
            <person name="Ogiso-Tanaka E."/>
            <person name="Takahashi Y."/>
            <person name="Iseki K."/>
            <person name="Muto C."/>
            <person name="Satou K."/>
            <person name="Teruya K."/>
            <person name="Shiroma A."/>
            <person name="Shimoji M."/>
            <person name="Hirano T."/>
            <person name="Itoh T."/>
            <person name="Kaga A."/>
            <person name="Tomooka N."/>
        </authorList>
    </citation>
    <scope>NUCLEOTIDE SEQUENCE [LARGE SCALE GENOMIC DNA]</scope>
    <source>
        <strain evidence="4">cv. Shumari</strain>
    </source>
</reference>
<dbReference type="OrthoDB" id="1436751at2759"/>
<keyword evidence="1" id="KW-0472">Membrane</keyword>
<feature type="domain" description="Transposase (putative) gypsy type" evidence="2">
    <location>
        <begin position="2"/>
        <end position="46"/>
    </location>
</feature>
<proteinExistence type="predicted"/>
<feature type="transmembrane region" description="Helical" evidence="1">
    <location>
        <begin position="20"/>
        <end position="45"/>
    </location>
</feature>
<keyword evidence="1" id="KW-1133">Transmembrane helix</keyword>
<sequence length="105" mass="12241">MDVLKTLNVAPTQLHPNSWGYIQAFAVMCQALAINPTVALFFYFFRTWPIGKRGWVSLITEPGDTILELYAQSFRGFKKQFFRVSICNIPKYSNNHKLELNYIYQ</sequence>
<gene>
    <name evidence="3" type="primary">Vigan.11G037100</name>
    <name evidence="3" type="ORF">VIGAN_11037100</name>
</gene>
<evidence type="ECO:0000313" key="3">
    <source>
        <dbReference type="EMBL" id="BAU01190.1"/>
    </source>
</evidence>
<evidence type="ECO:0000313" key="4">
    <source>
        <dbReference type="Proteomes" id="UP000291084"/>
    </source>
</evidence>
<organism evidence="3 4">
    <name type="scientific">Vigna angularis var. angularis</name>
    <dbReference type="NCBI Taxonomy" id="157739"/>
    <lineage>
        <taxon>Eukaryota</taxon>
        <taxon>Viridiplantae</taxon>
        <taxon>Streptophyta</taxon>
        <taxon>Embryophyta</taxon>
        <taxon>Tracheophyta</taxon>
        <taxon>Spermatophyta</taxon>
        <taxon>Magnoliopsida</taxon>
        <taxon>eudicotyledons</taxon>
        <taxon>Gunneridae</taxon>
        <taxon>Pentapetalae</taxon>
        <taxon>rosids</taxon>
        <taxon>fabids</taxon>
        <taxon>Fabales</taxon>
        <taxon>Fabaceae</taxon>
        <taxon>Papilionoideae</taxon>
        <taxon>50 kb inversion clade</taxon>
        <taxon>NPAAA clade</taxon>
        <taxon>indigoferoid/millettioid clade</taxon>
        <taxon>Phaseoleae</taxon>
        <taxon>Vigna</taxon>
    </lineage>
</organism>
<protein>
    <recommendedName>
        <fullName evidence="2">Transposase (putative) gypsy type domain-containing protein</fullName>
    </recommendedName>
</protein>
<evidence type="ECO:0000259" key="2">
    <source>
        <dbReference type="Pfam" id="PF04195"/>
    </source>
</evidence>
<keyword evidence="1" id="KW-0812">Transmembrane</keyword>
<name>A0A0S3T864_PHAAN</name>
<dbReference type="InterPro" id="IPR007321">
    <property type="entry name" value="Transposase_28"/>
</dbReference>
<dbReference type="AlphaFoldDB" id="A0A0S3T864"/>
<dbReference type="EMBL" id="AP015044">
    <property type="protein sequence ID" value="BAU01190.1"/>
    <property type="molecule type" value="Genomic_DNA"/>
</dbReference>
<keyword evidence="4" id="KW-1185">Reference proteome</keyword>
<evidence type="ECO:0000256" key="1">
    <source>
        <dbReference type="SAM" id="Phobius"/>
    </source>
</evidence>
<accession>A0A0S3T864</accession>